<organism evidence="1 2">
    <name type="scientific">Phaeocystis globosa virus PgV-16T</name>
    <dbReference type="NCBI Taxonomy" id="3071227"/>
    <lineage>
        <taxon>Viruses</taxon>
        <taxon>Varidnaviria</taxon>
        <taxon>Bamfordvirae</taxon>
        <taxon>Nucleocytoviricota</taxon>
        <taxon>Megaviricetes</taxon>
        <taxon>Imitervirales</taxon>
        <taxon>Mesomimiviridae</taxon>
        <taxon>Tethysvirus</taxon>
        <taxon>Tethysvirus hollandense</taxon>
    </lineage>
</organism>
<protein>
    <submittedName>
        <fullName evidence="1">Uncharacterized protein</fullName>
    </submittedName>
</protein>
<dbReference type="EMBL" id="KC662249">
    <property type="protein sequence ID" value="AGM15573.1"/>
    <property type="molecule type" value="Genomic_DNA"/>
</dbReference>
<reference evidence="1 2" key="1">
    <citation type="journal article" date="2013" name="Proc. Natl. Acad. Sci. U.S.A.">
        <title>Genome of Phaeocystis globosa virus PgV-16T highlights the common ancestry of the largest known DNA viruses infecting eukaryotes.</title>
        <authorList>
            <person name="Santini S."/>
            <person name="Jeudy S."/>
            <person name="Bartoli J."/>
            <person name="Poirot O."/>
            <person name="Lescot M."/>
            <person name="Abergel C."/>
            <person name="Barbe V."/>
            <person name="Wommack K.E."/>
            <person name="Noordeloos A.A."/>
            <person name="Brussaard C.P."/>
            <person name="Claverie J.M."/>
        </authorList>
    </citation>
    <scope>NUCLEOTIDE SEQUENCE [LARGE SCALE GENOMIC DNA]</scope>
    <source>
        <strain evidence="1 2">16T</strain>
    </source>
</reference>
<evidence type="ECO:0000313" key="1">
    <source>
        <dbReference type="EMBL" id="AGM15573.1"/>
    </source>
</evidence>
<keyword evidence="2" id="KW-1185">Reference proteome</keyword>
<proteinExistence type="predicted"/>
<gene>
    <name evidence="1" type="ORF">PGCG_00262</name>
</gene>
<dbReference type="Proteomes" id="UP000204225">
    <property type="component" value="Segment"/>
</dbReference>
<sequence length="2010" mass="233993">MSNIFKLYINDKNNLSNLYLFIKSKYLSGILEETVETLQNKYHDSKEFIKSDVFNTVFKDDFSELDIKYINDFDINIYFVDENIYYDDTLEIIKFKFLKYHNLQTSPPKQISYEELYMYGLINKKYNAAEIYNTLSDNNSNKITNENLKQYLLNVNEQIEIFNKLLEVNDNKEKDIYTFDDINSVQLEEVNILTPIGQNINNKLPHLYTTNPFHLFKYSSYIRSIVNTSLNTNNSSLLFEYNLVNNTLFICFFDDVLNYTKKQTTNLDEDITIKLYYPMIASNQLTQEQFLKNKKTYLTKTTKHIASDLFTSKNTFTDTLYSVANNNQDYPDLNYNVNGVKGITLNIHTNINLSLSLESLFKLINSSVEIPLIKYNPGKKNENIYRLYTNKKTKTNVKIPYLSKDLIVRYSKLIGKNNTISLVILSNDTFISENVKLFLIELDIYGTLNIKLEYFNHLTIEDTEEIIRKNVNPILDIIKKNINTDANNIGYFNSLIDNNIEVVNLNYAMNIATDKSIKLLNSIKNCLYLYFNIIHDKANEKLWRYKRVSNYNEMNDKDSFIIELIKQKEAPAKIIQMLKDNFKLSSFDEATEIFKNAIQELSLVQNAFNYKKLKIKDSPGFVLNIDNNLSDQISITIQNIDNIRYVYFMKLYIDSIFKISFNESKNVDLTMCKAGKKKDQQFVDDITPDDAAVELNQKNIGDVLGEEKAPESDDVIDIDDSDDDDDEDDLMNILLNDSDDDDDDEDEDEDEDDDNDATKDNDDNDDDNAILKNDTDESDDEDEDNEEDEDVVMETPADDKIPLKKNINLGDDDNKKKFKEATRANPILGKLERLQPDIFKTGLIKKPNITKENIGGEFEAYSRLCQSGNQPVILTEDEKTNIVANNPNLPPTDILEYSPDPTKKNFYICPRFWDLEKSQTLTQEEVDSGKHGIIYKKGNGGNIYQFENRDREPGFLKSKAVHANGKEFCLPCCFKKLKNENTAAKNKRQICNAKQEDAKITDIKYVIRADKFPLEQYKTGHLPLNIKKFLQFDSDKCINQDNNNLKYKYTCLLRYGVQNNKFNSFIACIADLYSRENNKKVTITIDEMKTILVSALTIDNFIHYNNGNLLQIFTDKKYSAEFLDSIDIKDYDYKSKFYDKIDKENINQVNLYKRILTSFEQFKLYLRGNDYIIDYTYLWDIICKPNTKLFPNGINLIILDITTYDLTDNVKVICPKQNYSNEFIDDSKKSLILLKKNEYFEPVYSVKSEMSDTITPLFSFAFNAEETGLNEFKKVLNFIKNELNDNCISNISSETNKFKKNISLDNIINILNKLKYEVNYQVVDYESKVIAVLVSNEKFENYRYIPCFPSKMYEYETIDTIFIDELSDEYFAEYNDTKDFLEKIYVDSNEIIQCKPQNKVVEDELVVGILTNANQFVMLSKPALYINDELEILSDKNYIFTDTIIQNKFDIDNDRREMINNIKLESGFYNSFRNTVLKLLSEYKNMKFNIRLQDIIKNNAVIYFDKIKLIREELESLVDNYVMFAQYDPKILNGIKNFSSCINNTNCDSDYCMVKPETNICNLIIPDTNLITSDSNVDIYFTKLADEFARYNKTKLVLFNPSKFISFNNIKYNINNDEVIIMESALAKEITTSNYNIKDPYSNLNTFDTQNIKNNKQVNKVNTENIKVEYTEFDMDQLKPNQKVILKLPQEQIDKIKAIGKKYEEEKAKAKAKANAANVDAPTEPDVQEDNDDVDGQNISDYAKNMECKHKKLAVKEKLNKFFVPKIYEFFFNIVDENTQETLGLCSTELILYIIKHHHVNIGDNSLKDMTGTDIKNILIDEYFYHDNTEALLVMAQAYNKNSMTTNMTQYAKKMEDSIFVKTDEFKNLLVRVINDDAYVFNYVDIYLLAMKYKLPIILVSNSVINAKINLEPYVILNKNENNDNYYFIKLPSSTHRGLKNYKLLISSQNNISTLNVTEQIQDADDKFPIYTSITERLKSHTDLFIGAVNKYHNEKVEPKNRKLLQKLNK</sequence>
<name>A0AC59EXA7_9VIRU</name>
<evidence type="ECO:0000313" key="2">
    <source>
        <dbReference type="Proteomes" id="UP000204225"/>
    </source>
</evidence>
<accession>A0AC59EXA7</accession>